<dbReference type="PANTHER" id="PTHR14030:SF26">
    <property type="entry name" value="MITOTIC CHECKPOINT SERINE_THREONINE-PROTEIN KINASE BUB1"/>
    <property type="match status" value="1"/>
</dbReference>
<keyword evidence="6" id="KW-0137">Centromere</keyword>
<comment type="subcellular location">
    <subcellularLocation>
        <location evidence="1">Chromosome</location>
        <location evidence="1">Centromere</location>
        <location evidence="1">Kinetochore</location>
    </subcellularLocation>
</comment>
<evidence type="ECO:0000259" key="10">
    <source>
        <dbReference type="PROSITE" id="PS51489"/>
    </source>
</evidence>
<dbReference type="AlphaFoldDB" id="H9GJN0"/>
<dbReference type="FunCoup" id="H9GJN0">
    <property type="interactions" value="338"/>
</dbReference>
<gene>
    <name evidence="11" type="primary">BUB1</name>
</gene>
<dbReference type="InterPro" id="IPR000719">
    <property type="entry name" value="Prot_kinase_dom"/>
</dbReference>
<keyword evidence="2" id="KW-0158">Chromosome</keyword>
<reference evidence="11" key="2">
    <citation type="submission" date="2025-08" db="UniProtKB">
        <authorList>
            <consortium name="Ensembl"/>
        </authorList>
    </citation>
    <scope>IDENTIFICATION</scope>
</reference>
<dbReference type="Ensembl" id="ENSACAT00000013155.4">
    <property type="protein sequence ID" value="ENSACAP00000012897.3"/>
    <property type="gene ID" value="ENSACAG00000013107.4"/>
</dbReference>
<dbReference type="GO" id="GO:0051754">
    <property type="term" value="P:meiotic sister chromatid cohesion, centromeric"/>
    <property type="evidence" value="ECO:0000318"/>
    <property type="project" value="GO_Central"/>
</dbReference>
<keyword evidence="5 7" id="KW-0067">ATP-binding</keyword>
<dbReference type="PROSITE" id="PS00107">
    <property type="entry name" value="PROTEIN_KINASE_ATP"/>
    <property type="match status" value="1"/>
</dbReference>
<accession>H9GJN0</accession>
<reference evidence="11" key="3">
    <citation type="submission" date="2025-09" db="UniProtKB">
        <authorList>
            <consortium name="Ensembl"/>
        </authorList>
    </citation>
    <scope>IDENTIFICATION</scope>
</reference>
<dbReference type="GO" id="GO:0004672">
    <property type="term" value="F:protein kinase activity"/>
    <property type="evidence" value="ECO:0000318"/>
    <property type="project" value="GO_Central"/>
</dbReference>
<dbReference type="Gene3D" id="6.10.130.20">
    <property type="match status" value="1"/>
</dbReference>
<dbReference type="FunFam" id="1.10.510.10:FF:000390">
    <property type="entry name" value="Mitotic checkpoint serine/threonine-protein kinase BUB1"/>
    <property type="match status" value="1"/>
</dbReference>
<dbReference type="SMART" id="SM00777">
    <property type="entry name" value="Mad3_BUB1_I"/>
    <property type="match status" value="1"/>
</dbReference>
<dbReference type="Pfam" id="PF00069">
    <property type="entry name" value="Pkinase"/>
    <property type="match status" value="1"/>
</dbReference>
<dbReference type="Proteomes" id="UP000001646">
    <property type="component" value="Unplaced"/>
</dbReference>
<keyword evidence="3 7" id="KW-0547">Nucleotide-binding</keyword>
<dbReference type="Gene3D" id="1.25.40.430">
    <property type="match status" value="1"/>
</dbReference>
<dbReference type="GeneID" id="100559298"/>
<dbReference type="eggNOG" id="KOG1166">
    <property type="taxonomic scope" value="Eukaryota"/>
</dbReference>
<dbReference type="GO" id="GO:0005524">
    <property type="term" value="F:ATP binding"/>
    <property type="evidence" value="ECO:0007669"/>
    <property type="project" value="UniProtKB-UniRule"/>
</dbReference>
<dbReference type="InterPro" id="IPR015661">
    <property type="entry name" value="Bub1/Mad3"/>
</dbReference>
<dbReference type="Pfam" id="PF08311">
    <property type="entry name" value="Mad3_BUB1_I"/>
    <property type="match status" value="1"/>
</dbReference>
<feature type="compositionally biased region" description="Polar residues" evidence="8">
    <location>
        <begin position="308"/>
        <end position="329"/>
    </location>
</feature>
<dbReference type="PANTHER" id="PTHR14030">
    <property type="entry name" value="MITOTIC CHECKPOINT SERINE/THREONINE-PROTEIN KINASE BUB1"/>
    <property type="match status" value="1"/>
</dbReference>
<evidence type="ECO:0000256" key="5">
    <source>
        <dbReference type="ARBA" id="ARBA00022840"/>
    </source>
</evidence>
<dbReference type="GO" id="GO:0140995">
    <property type="term" value="F:histone H2A kinase activity"/>
    <property type="evidence" value="ECO:0007669"/>
    <property type="project" value="Ensembl"/>
</dbReference>
<evidence type="ECO:0000256" key="8">
    <source>
        <dbReference type="SAM" id="MobiDB-lite"/>
    </source>
</evidence>
<evidence type="ECO:0000256" key="2">
    <source>
        <dbReference type="ARBA" id="ARBA00022454"/>
    </source>
</evidence>
<dbReference type="Bgee" id="ENSACAG00000013107">
    <property type="expression patterns" value="Expressed in hindlimb bud and 8 other cell types or tissues"/>
</dbReference>
<sequence length="1056" mass="118978">MAEMDLSVRAQMFEAYIQNYKGDDPLDPWYRYFQWVEGLSEAEGKQNYLPRLLEQLVRTFFNEKRYYDDTRFINCCVKFANIMNEPCQFFDYIYSQGIGSKSSALYIAWAEQLAMQGTVSLASSVIQKGIQNGAQPAEKLQQQYRLLQSHLTHGQIPSHVGALQPLDPQLSGQMPSKADPNYQKQNPSEPEPITCVGQENIYQPRYVTTISKSEVLPTPSSGPPLEQKAMYAKDLLYCEGSELCFEEVRAKAHFKRAERLKRQKEWEDEEKEFMKKKENELLELQKLQQKLEQLSQTSSQQMAPVPSVHQSSRSTTVDKNGLSTQNSAGQYYPSLAAPSSGRYSENSLNFGKEHPRFGDVSILRPSENHSQQSVLHKVTEEGASALTPAENRQQLSGFGEILEGAYSGLQLNGKSHPQQSFFDEVSAGYHSVLHPHENPQHRSILAAASASPGERASTNVQLGLEDCENSFHRLQVSCDSLVQPLQKCSVVSHSLHHSEGYLNNSHQKLQHSMEMRAPGSRDSSALFENRQATPNTSNLTLSKVQPSPTVHTKEALGFIMNVFHAPSVRDTTMFSEEDEEFEDYCRNKGPCEVPNVNKSTVPVVPDPPAFTIFEDENAEVPQPCPKSTEVRVLGERPIADCAAKQAEVIQPPEGMTGDFTVWAGHCNKTLAPSPNSSKDFARAAHLASTPFSGISGHTDKVTQRKVIENPWDDSLTRQLLSALPKPINAYSNTFEWGSNVPVLRPKTNVCLGSMPCHVDYLLGEGAFAQVYQASVPDMDNTKNNCKVILKVQKPASPWEFYIATQLTERLKPSLRHLFIHFYSGHFFRNGSILVGELYSFGTLLNTINIYRKLMEKVMPQALVVYFTVKILHMVEELHKCGIIHGDIKPDNFIFGERFFDTDTCDIDGTSHGLSIIDFGQSIDMTLFPDGTVFTGKCETSGFQCIEMMTHKPWTYQTDYFGIAATVYCMLFGTYMKVRNEQGIWKPEGVFRRVPNADVWTDLFFTLLNIQDCSHLPRLGDLRAKLRDLFLTLYANKIIALRNRLAVLLVENKRLRK</sequence>
<evidence type="ECO:0000313" key="12">
    <source>
        <dbReference type="Proteomes" id="UP000001646"/>
    </source>
</evidence>
<evidence type="ECO:0000256" key="4">
    <source>
        <dbReference type="ARBA" id="ARBA00022838"/>
    </source>
</evidence>
<feature type="domain" description="BUB1 N-terminal" evidence="10">
    <location>
        <begin position="13"/>
        <end position="171"/>
    </location>
</feature>
<evidence type="ECO:0000313" key="11">
    <source>
        <dbReference type="Ensembl" id="ENSACAP00000012897.3"/>
    </source>
</evidence>
<proteinExistence type="predicted"/>
<evidence type="ECO:0000256" key="3">
    <source>
        <dbReference type="ARBA" id="ARBA00022741"/>
    </source>
</evidence>
<evidence type="ECO:0000256" key="7">
    <source>
        <dbReference type="PROSITE-ProRule" id="PRU10141"/>
    </source>
</evidence>
<keyword evidence="12" id="KW-1185">Reference proteome</keyword>
<dbReference type="SUPFAM" id="SSF56112">
    <property type="entry name" value="Protein kinase-like (PK-like)"/>
    <property type="match status" value="1"/>
</dbReference>
<dbReference type="Gene3D" id="1.10.510.10">
    <property type="entry name" value="Transferase(Phosphotransferase) domain 1"/>
    <property type="match status" value="1"/>
</dbReference>
<dbReference type="InterPro" id="IPR008271">
    <property type="entry name" value="Ser/Thr_kinase_AS"/>
</dbReference>
<dbReference type="OrthoDB" id="248495at2759"/>
<evidence type="ECO:0000256" key="1">
    <source>
        <dbReference type="ARBA" id="ARBA00004629"/>
    </source>
</evidence>
<dbReference type="GO" id="GO:0000940">
    <property type="term" value="C:outer kinetochore"/>
    <property type="evidence" value="ECO:0007669"/>
    <property type="project" value="Ensembl"/>
</dbReference>
<dbReference type="GO" id="GO:0000776">
    <property type="term" value="C:kinetochore"/>
    <property type="evidence" value="ECO:0000318"/>
    <property type="project" value="GO_Central"/>
</dbReference>
<dbReference type="CTD" id="699"/>
<dbReference type="InterPro" id="IPR013212">
    <property type="entry name" value="Mad3/Bub1_I"/>
</dbReference>
<dbReference type="GO" id="GO:0005829">
    <property type="term" value="C:cytosol"/>
    <property type="evidence" value="ECO:0007669"/>
    <property type="project" value="Ensembl"/>
</dbReference>
<dbReference type="GO" id="GO:0005634">
    <property type="term" value="C:nucleus"/>
    <property type="evidence" value="ECO:0000318"/>
    <property type="project" value="GO_Central"/>
</dbReference>
<dbReference type="KEGG" id="acs:100559298"/>
<dbReference type="InterPro" id="IPR017441">
    <property type="entry name" value="Protein_kinase_ATP_BS"/>
</dbReference>
<feature type="domain" description="Protein kinase" evidence="9">
    <location>
        <begin position="756"/>
        <end position="1056"/>
    </location>
</feature>
<feature type="region of interest" description="Disordered" evidence="8">
    <location>
        <begin position="162"/>
        <end position="190"/>
    </location>
</feature>
<dbReference type="GO" id="GO:0005654">
    <property type="term" value="C:nucleoplasm"/>
    <property type="evidence" value="ECO:0007669"/>
    <property type="project" value="Ensembl"/>
</dbReference>
<dbReference type="InterPro" id="IPR011009">
    <property type="entry name" value="Kinase-like_dom_sf"/>
</dbReference>
<evidence type="ECO:0000259" key="9">
    <source>
        <dbReference type="PROSITE" id="PS50011"/>
    </source>
</evidence>
<reference evidence="11" key="1">
    <citation type="submission" date="2009-12" db="EMBL/GenBank/DDBJ databases">
        <title>The Genome Sequence of Anolis carolinensis (Green Anole Lizard).</title>
        <authorList>
            <consortium name="The Genome Sequencing Platform"/>
            <person name="Di Palma F."/>
            <person name="Alfoldi J."/>
            <person name="Heiman D."/>
            <person name="Young S."/>
            <person name="Grabherr M."/>
            <person name="Johnson J."/>
            <person name="Lander E.S."/>
            <person name="Lindblad-Toh K."/>
        </authorList>
    </citation>
    <scope>NUCLEOTIDE SEQUENCE [LARGE SCALE GENOMIC DNA]</scope>
    <source>
        <strain evidence="11">JBL SC #1</strain>
    </source>
</reference>
<organism evidence="11 12">
    <name type="scientific">Anolis carolinensis</name>
    <name type="common">Green anole</name>
    <name type="synonym">American chameleon</name>
    <dbReference type="NCBI Taxonomy" id="28377"/>
    <lineage>
        <taxon>Eukaryota</taxon>
        <taxon>Metazoa</taxon>
        <taxon>Chordata</taxon>
        <taxon>Craniata</taxon>
        <taxon>Vertebrata</taxon>
        <taxon>Euteleostomi</taxon>
        <taxon>Lepidosauria</taxon>
        <taxon>Squamata</taxon>
        <taxon>Bifurcata</taxon>
        <taxon>Unidentata</taxon>
        <taxon>Episquamata</taxon>
        <taxon>Toxicofera</taxon>
        <taxon>Iguania</taxon>
        <taxon>Dactyloidae</taxon>
        <taxon>Anolis</taxon>
    </lineage>
</organism>
<dbReference type="HOGENOM" id="CLU_296458_0_0_1"/>
<dbReference type="STRING" id="28377.ENSACAP00000012897"/>
<dbReference type="PROSITE" id="PS51489">
    <property type="entry name" value="BUB1_N"/>
    <property type="match status" value="1"/>
</dbReference>
<dbReference type="GO" id="GO:2000720">
    <property type="term" value="P:positive regulation of maintenance of mitotic sister chromatid cohesion, centromeric"/>
    <property type="evidence" value="ECO:0007669"/>
    <property type="project" value="Ensembl"/>
</dbReference>
<dbReference type="GeneTree" id="ENSGT00940000157865"/>
<feature type="binding site" evidence="7">
    <location>
        <position position="790"/>
    </location>
    <ligand>
        <name>ATP</name>
        <dbReference type="ChEBI" id="CHEBI:30616"/>
    </ligand>
</feature>
<dbReference type="GO" id="GO:0007094">
    <property type="term" value="P:mitotic spindle assembly checkpoint signaling"/>
    <property type="evidence" value="ECO:0000318"/>
    <property type="project" value="GO_Central"/>
</dbReference>
<dbReference type="PROSITE" id="PS00108">
    <property type="entry name" value="PROTEIN_KINASE_ST"/>
    <property type="match status" value="1"/>
</dbReference>
<keyword evidence="4" id="KW-0995">Kinetochore</keyword>
<dbReference type="SMART" id="SM00220">
    <property type="entry name" value="S_TKc"/>
    <property type="match status" value="1"/>
</dbReference>
<feature type="region of interest" description="Disordered" evidence="8">
    <location>
        <begin position="293"/>
        <end position="349"/>
    </location>
</feature>
<protein>
    <submittedName>
        <fullName evidence="11">BUB1 mitotic checkpoint serine/threonine kinase</fullName>
    </submittedName>
</protein>
<dbReference type="GO" id="GO:0004674">
    <property type="term" value="F:protein serine/threonine kinase activity"/>
    <property type="evidence" value="ECO:0007669"/>
    <property type="project" value="Ensembl"/>
</dbReference>
<dbReference type="InParanoid" id="H9GJN0"/>
<name>H9GJN0_ANOCA</name>
<evidence type="ECO:0000256" key="6">
    <source>
        <dbReference type="ARBA" id="ARBA00023328"/>
    </source>
</evidence>
<dbReference type="PROSITE" id="PS50011">
    <property type="entry name" value="PROTEIN_KINASE_DOM"/>
    <property type="match status" value="1"/>
</dbReference>